<name>A0A062TZT8_9PROT</name>
<feature type="region of interest" description="Disordered" evidence="1">
    <location>
        <begin position="889"/>
        <end position="910"/>
    </location>
</feature>
<dbReference type="RefSeq" id="WP_034825705.1">
    <property type="nucleotide sequence ID" value="NZ_AWFA01000013.1"/>
</dbReference>
<feature type="chain" id="PRO_5043601657" evidence="2">
    <location>
        <begin position="24"/>
        <end position="976"/>
    </location>
</feature>
<feature type="region of interest" description="Disordered" evidence="1">
    <location>
        <begin position="925"/>
        <end position="951"/>
    </location>
</feature>
<accession>A0A062TZT8</accession>
<dbReference type="Gene3D" id="1.25.40.10">
    <property type="entry name" value="Tetratricopeptide repeat domain"/>
    <property type="match status" value="1"/>
</dbReference>
<dbReference type="OrthoDB" id="7616648at2"/>
<dbReference type="PANTHER" id="PTHR13891:SF1">
    <property type="entry name" value="CYTOCHROME C OXIDASE ASSEMBLY FACTOR 7"/>
    <property type="match status" value="1"/>
</dbReference>
<dbReference type="EMBL" id="AWFB01000013">
    <property type="protein sequence ID" value="RAN34118.1"/>
    <property type="molecule type" value="Genomic_DNA"/>
</dbReference>
<dbReference type="eggNOG" id="ENOG503493U">
    <property type="taxonomic scope" value="Bacteria"/>
</dbReference>
<dbReference type="AlphaFoldDB" id="A0A062TZT8"/>
<evidence type="ECO:0000256" key="2">
    <source>
        <dbReference type="SAM" id="SignalP"/>
    </source>
</evidence>
<evidence type="ECO:0000313" key="4">
    <source>
        <dbReference type="Proteomes" id="UP000249123"/>
    </source>
</evidence>
<evidence type="ECO:0000313" key="3">
    <source>
        <dbReference type="EMBL" id="RAN34118.1"/>
    </source>
</evidence>
<keyword evidence="4" id="KW-1185">Reference proteome</keyword>
<dbReference type="InterPro" id="IPR040239">
    <property type="entry name" value="HcpB-like"/>
</dbReference>
<gene>
    <name evidence="3" type="ORF">HY3_11165</name>
</gene>
<feature type="compositionally biased region" description="Basic and acidic residues" evidence="1">
    <location>
        <begin position="890"/>
        <end position="903"/>
    </location>
</feature>
<feature type="signal peptide" evidence="2">
    <location>
        <begin position="1"/>
        <end position="23"/>
    </location>
</feature>
<dbReference type="Proteomes" id="UP000249123">
    <property type="component" value="Unassembled WGS sequence"/>
</dbReference>
<organism evidence="3 4">
    <name type="scientific">Hyphomonas pacifica</name>
    <dbReference type="NCBI Taxonomy" id="1280941"/>
    <lineage>
        <taxon>Bacteria</taxon>
        <taxon>Pseudomonadati</taxon>
        <taxon>Pseudomonadota</taxon>
        <taxon>Alphaproteobacteria</taxon>
        <taxon>Hyphomonadales</taxon>
        <taxon>Hyphomonadaceae</taxon>
        <taxon>Hyphomonas</taxon>
    </lineage>
</organism>
<dbReference type="STRING" id="1280941.HY2_11075"/>
<sequence length="976" mass="105841">MKSAAIVTALGALVICLSAPAHATPEVSAKAEALMEKAARQKDEKQVRTYIEACDAGAAAACTKAAQLGRNIANQKYILNAPEIAVLLEKGCREGGEAECLAAAGAAELKARWTLGDDFRPEQASPDTGYEMAVLGCERGSAQLCLTAADQLSAGVTMPPDFDAAAAHYDTACRLGQTKACERAELFNGTDADAFAAAKERASLLWLSKSYLLVTDLPDDHPARKIARKQYSAKTTQEKTQYQLDACNAGDPKSCFELGFALEQQISYSDAPAGVNKRELLMKACALGSSQGCQSAARLTKYAPLRYTYYDNSRDLYERACLEMANPVACDEWGEWIEAEGDIDADAQLVRSLYRKSCLFRNKMDTCEKLDAFEQKMTPERVAARMATKQALAARKRVVPLAAYDICAGPESAALGLAIDAGNGALAFTDFVKRCGGEYARPQLKAACERLPDAPAHHKLLCSAVLMESKADERVSAGSWSVSGTQLSETFRVWQSDTYLDRSNTGHIANALNPDAPLQTAYSGPVGASLFPEIKGLAEVRTAVGQNAFRLVLQDRGFVILSPVDPVNATFRNGVYSVYVFKEGTTPEEYTAGEGAFPDQIGAARMEHRAAWDEAAGKWQVETASFFEIPWGDDWQDIAQGSLYAFLAHGKETSGANGLCCGSSLFIPFESDTLTAHALQRTTMASLYGGAITPDVAQAMRIALNDSPETPLWSSRCGERPYVSTAGMGFEDFDNMVDDYSLRREKNALKRRIAWYDCQQDAFNNQLAEVNAFLAAYRAKPPTDPMRWRAALMLSRFEAHRGKLEAEADTLDSYSATIGKATSQYNAEQRALRRAARAERQAAQSSNSAADDFYYRNSGAYYSACLSNAQSYGQQQGCMDQWLANTDSARAQRDAAGESHGGESAEGDSGFYDVVEPVLTYEKIPSAEVPQAPVSTYQPPEPETPPPPKKPLCPEGYNCNCGPTPIPKSEIQASCR</sequence>
<dbReference type="InterPro" id="IPR011990">
    <property type="entry name" value="TPR-like_helical_dom_sf"/>
</dbReference>
<protein>
    <submittedName>
        <fullName evidence="3">Uncharacterized protein</fullName>
    </submittedName>
</protein>
<reference evidence="3 4" key="1">
    <citation type="submission" date="2013-04" db="EMBL/GenBank/DDBJ databases">
        <title>Hyphomonas sp. T24B3 Genome Sequencing.</title>
        <authorList>
            <person name="Lai Q."/>
            <person name="Shao Z."/>
        </authorList>
    </citation>
    <scope>NUCLEOTIDE SEQUENCE [LARGE SCALE GENOMIC DNA]</scope>
    <source>
        <strain evidence="3 4">T24B3</strain>
    </source>
</reference>
<proteinExistence type="predicted"/>
<comment type="caution">
    <text evidence="3">The sequence shown here is derived from an EMBL/GenBank/DDBJ whole genome shotgun (WGS) entry which is preliminary data.</text>
</comment>
<dbReference type="PANTHER" id="PTHR13891">
    <property type="entry name" value="CYTOCHROME C OXIDASE ASSEMBLY FACTOR 7"/>
    <property type="match status" value="1"/>
</dbReference>
<evidence type="ECO:0000256" key="1">
    <source>
        <dbReference type="SAM" id="MobiDB-lite"/>
    </source>
</evidence>
<feature type="compositionally biased region" description="Pro residues" evidence="1">
    <location>
        <begin position="939"/>
        <end position="951"/>
    </location>
</feature>
<keyword evidence="2" id="KW-0732">Signal</keyword>